<dbReference type="OrthoDB" id="10712at2157"/>
<dbReference type="SMART" id="SM00347">
    <property type="entry name" value="HTH_MARR"/>
    <property type="match status" value="1"/>
</dbReference>
<dbReference type="PANTHER" id="PTHR33164">
    <property type="entry name" value="TRANSCRIPTIONAL REGULATOR, MARR FAMILY"/>
    <property type="match status" value="1"/>
</dbReference>
<dbReference type="InterPro" id="IPR055166">
    <property type="entry name" value="Transc_reg_Sar_Rot_HTH"/>
</dbReference>
<dbReference type="PaxDb" id="1435377-SUSAZ_07910"/>
<accession>A0A0U2ND46</accession>
<dbReference type="PRINTS" id="PR00598">
    <property type="entry name" value="HTHMARR"/>
</dbReference>
<gene>
    <name evidence="7" type="ORF">ATY89_09770</name>
    <name evidence="8" type="ORF">ATZ20_01325</name>
</gene>
<dbReference type="RefSeq" id="WP_011278482.1">
    <property type="nucleotide sequence ID" value="NZ_BHWZ01000004.1"/>
</dbReference>
<evidence type="ECO:0000313" key="8">
    <source>
        <dbReference type="EMBL" id="ALU30909.1"/>
    </source>
</evidence>
<evidence type="ECO:0000256" key="5">
    <source>
        <dbReference type="ARBA" id="ARBA00040307"/>
    </source>
</evidence>
<evidence type="ECO:0000256" key="2">
    <source>
        <dbReference type="ARBA" id="ARBA00023026"/>
    </source>
</evidence>
<dbReference type="GO" id="GO:0006950">
    <property type="term" value="P:response to stress"/>
    <property type="evidence" value="ECO:0007669"/>
    <property type="project" value="TreeGrafter"/>
</dbReference>
<dbReference type="InterPro" id="IPR036388">
    <property type="entry name" value="WH-like_DNA-bd_sf"/>
</dbReference>
<dbReference type="EMBL" id="CP013694">
    <property type="protein sequence ID" value="ALU30194.1"/>
    <property type="molecule type" value="Genomic_DNA"/>
</dbReference>
<evidence type="ECO:0000256" key="3">
    <source>
        <dbReference type="ARBA" id="ARBA00023125"/>
    </source>
</evidence>
<evidence type="ECO:0000259" key="6">
    <source>
        <dbReference type="PROSITE" id="PS50995"/>
    </source>
</evidence>
<dbReference type="Gene3D" id="1.10.10.10">
    <property type="entry name" value="Winged helix-like DNA-binding domain superfamily/Winged helix DNA-binding domain"/>
    <property type="match status" value="1"/>
</dbReference>
<sequence length="140" mass="16041">MEQWEVILRGHKKLRKLLQNEAEKLGLTYTDVQVLYSLSSGEKNVSTLAKLVDVNKSTMVEVLDKLEKMGYIKKSKNEQDKRVVIIKVTEEGLNILTQVRTRYKDLILTLLDKVENKECVLAFFNAIIDQAEKQSLSTLA</sequence>
<dbReference type="InterPro" id="IPR036390">
    <property type="entry name" value="WH_DNA-bd_sf"/>
</dbReference>
<keyword evidence="1" id="KW-0805">Transcription regulation</keyword>
<organism evidence="8 9">
    <name type="scientific">Sulfolobus acidocaldarius</name>
    <dbReference type="NCBI Taxonomy" id="2285"/>
    <lineage>
        <taxon>Archaea</taxon>
        <taxon>Thermoproteota</taxon>
        <taxon>Thermoprotei</taxon>
        <taxon>Sulfolobales</taxon>
        <taxon>Sulfolobaceae</taxon>
        <taxon>Sulfolobus</taxon>
    </lineage>
</organism>
<dbReference type="InterPro" id="IPR039422">
    <property type="entry name" value="MarR/SlyA-like"/>
</dbReference>
<dbReference type="EMBL" id="CP013695">
    <property type="protein sequence ID" value="ALU30909.1"/>
    <property type="molecule type" value="Genomic_DNA"/>
</dbReference>
<evidence type="ECO:0000313" key="10">
    <source>
        <dbReference type="Proteomes" id="UP000065473"/>
    </source>
</evidence>
<dbReference type="PROSITE" id="PS50995">
    <property type="entry name" value="HTH_MARR_2"/>
    <property type="match status" value="1"/>
</dbReference>
<dbReference type="SUPFAM" id="SSF46785">
    <property type="entry name" value="Winged helix' DNA-binding domain"/>
    <property type="match status" value="1"/>
</dbReference>
<evidence type="ECO:0000256" key="4">
    <source>
        <dbReference type="ARBA" id="ARBA00023163"/>
    </source>
</evidence>
<keyword evidence="2" id="KW-0843">Virulence</keyword>
<keyword evidence="3" id="KW-0238">DNA-binding</keyword>
<dbReference type="CDD" id="cd00090">
    <property type="entry name" value="HTH_ARSR"/>
    <property type="match status" value="1"/>
</dbReference>
<evidence type="ECO:0000313" key="9">
    <source>
        <dbReference type="Proteomes" id="UP000060043"/>
    </source>
</evidence>
<dbReference type="InterPro" id="IPR011991">
    <property type="entry name" value="ArsR-like_HTH"/>
</dbReference>
<dbReference type="GO" id="GO:0003677">
    <property type="term" value="F:DNA binding"/>
    <property type="evidence" value="ECO:0007669"/>
    <property type="project" value="UniProtKB-KW"/>
</dbReference>
<dbReference type="InterPro" id="IPR000835">
    <property type="entry name" value="HTH_MarR-typ"/>
</dbReference>
<evidence type="ECO:0000313" key="7">
    <source>
        <dbReference type="EMBL" id="ALU30194.1"/>
    </source>
</evidence>
<dbReference type="Proteomes" id="UP000065473">
    <property type="component" value="Chromosome"/>
</dbReference>
<proteinExistence type="predicted"/>
<feature type="domain" description="HTH marR-type" evidence="6">
    <location>
        <begin position="1"/>
        <end position="140"/>
    </location>
</feature>
<dbReference type="InterPro" id="IPR023187">
    <property type="entry name" value="Tscrpt_reg_MarR-type_CS"/>
</dbReference>
<evidence type="ECO:0000256" key="1">
    <source>
        <dbReference type="ARBA" id="ARBA00023015"/>
    </source>
</evidence>
<dbReference type="Proteomes" id="UP000060043">
    <property type="component" value="Chromosome"/>
</dbReference>
<dbReference type="STRING" id="1435377.SUSAZ_07910"/>
<keyword evidence="4" id="KW-0804">Transcription</keyword>
<dbReference type="GO" id="GO:0003700">
    <property type="term" value="F:DNA-binding transcription factor activity"/>
    <property type="evidence" value="ECO:0007669"/>
    <property type="project" value="InterPro"/>
</dbReference>
<dbReference type="GeneID" id="14552161"/>
<dbReference type="OMA" id="VNKSTMV"/>
<dbReference type="PANTHER" id="PTHR33164:SF89">
    <property type="entry name" value="MARR FAMILY REGULATORY PROTEIN"/>
    <property type="match status" value="1"/>
</dbReference>
<name>A0A0U2ND46_9CREN</name>
<dbReference type="PROSITE" id="PS01117">
    <property type="entry name" value="HTH_MARR_1"/>
    <property type="match status" value="1"/>
</dbReference>
<reference evidence="9 10" key="1">
    <citation type="submission" date="2015-12" db="EMBL/GenBank/DDBJ databases">
        <title>A stable core within a dynamic pangenome in Sulfolobus acidocaldarius.</title>
        <authorList>
            <person name="Anderson R."/>
            <person name="Kouris A."/>
            <person name="Seward C."/>
            <person name="Campbell K."/>
            <person name="Whitaker R."/>
        </authorList>
    </citation>
    <scope>NUCLEOTIDE SEQUENCE [LARGE SCALE GENOMIC DNA]</scope>
    <source>
        <strain evidence="7 10">GG12-C01-09</strain>
        <strain evidence="8 9">NG05B_CO5_07</strain>
    </source>
</reference>
<protein>
    <recommendedName>
        <fullName evidence="5">HTH-type transcriptional regulator MgrA</fullName>
    </recommendedName>
</protein>
<dbReference type="AlphaFoldDB" id="A0A0U2ND46"/>
<dbReference type="Pfam" id="PF22381">
    <property type="entry name" value="Staph_reg_Sar_Rot"/>
    <property type="match status" value="1"/>
</dbReference>